<accession>A0AAU8LDQ7</accession>
<sequence>MDGNSLESLLAWMKDGQNDVLHGWGAIAILSREQVNDLLARHCIARLTENAWLPPVNGAVDIIAGKQRDAIHGFLLDAPRLSFESADLDSDQATLSCSVVGGTWLTLTLNSGNWQVRTIKEVNPLLGPRLVLDVDLTKAPGQVDVDGRIMLDLQNSIDFKLTHAGTEDEQRLAGEIFKKAFTDLPEEQRVFVLGSIEADEGDTTGLMRPQAFILRAQAAPGSSHSAADDGAILVCISIQGMAVGSTIPPGYPYFIPDDAGKNYSAAVLFDGQMMPNVLLMHIAKSFGSSTFSFQYDATGAMTQATLIWGQLTVPQLTIEEADPETGEITVITVHEMALKPDGLHPLKLSVTAQKVLVNWDVRSPVNVSYKLEEDEVTFPFELGLALEATYELIDMEWHRTAYTIEKTYFDIAQGTGEKTGWSDLILFFIEIIITAITVTYQNTMLDHVSRRLDPVLEETLFASQGPEDFLDKNIKLGLNQIIESDSSHYPRNVAVFGRVHPALTHFLVSPLQTVIAPGSSQQFSVTPSVQGLVWSLESLHGSAEGIGSINKSSGLYQAPAVGSVSGTGVRVRVVATHSATGHVSAALVTVVVSQLSLSPVIQLCEVNGTVELAAQALGDNPLQWSVRPTAPGQGGTLKPSTLPDGDHTYVARPAAADATYVLDEVNITNALGSRSAWVLVVNRPPSLTVKPLESPEVSAGRIQLQAVFNGSVVKADWTLPVDGTGSIDDNGLYTEPEVFQEPFALVFATLPDDIFGTLEGHIILPLPLQQFPQELALMAAPASRRYLSPPGTPAAAASAPVVSAGNSVENIVAWMKDTSNNVMWGWGAIAALARGKVNALLLQEYIHRFSSDTYLPPISGEVQTVEDEWKEVLDNFILDAPRLAFTNDDLGKSHATLTCAMLGGTQLTLHKKVDSWDVERLICIDPLQGPRLTLDLSLDEVPGIVERDGRVRFDLKHSDHFILTFAHTERERKLGGDFFKDLFNTLPDEKRIWTLGVIRAGSDDSLRAKSFKMRTQADPQAPPDTRAVNYGDGAMLVFIRLEGSQEGGDVPVEYRYLIPDNPFKNYSATVLFEHEQTYQKLSLMERLVTAFSSIIEFASFTCTEDPEGRITKAVATYGTINVPGEIKDMPSKVINGVEITPKVTRSGVNFKVDGSNALTITRTSATSAVVTWKSKETEGAFIELENANYPTIIGLQDIQFEVNCNYQLVEEKNDLVIKPTLNVTYTHGSLDFPNGFPPNGNHLLPVILPLGLSISFWDRDRVGLRLGALLHQEFSAGIPLGSFIRENISLNFGQTIVAEAMRAPRDIAAFGVVNPVMTHFAISPLEHVMGVDTSFTFATDPPGISVDWSIEKLPGDSGDRGAINTAGNYSAPKAGSFAETFMRVRVTATHRISGYHSSALVTVLANPLTVNPRIQVCDAGASVELAGGGSGGARLTWSIKNPVEGESGELHPGSLPDSDQTYQAKVIVEPPKTYVLDEIEVADGQARASAWVLVRLKTPAVVITTVGSASSGQVQLQALINSKPFTVAWSIALNGPGAIDENGLYTVKSPTEQRFVLIFAAFEHPQFGTMEGHLILPLPLAT</sequence>
<dbReference type="EMBL" id="CP159362">
    <property type="protein sequence ID" value="XCN66711.1"/>
    <property type="molecule type" value="Genomic_DNA"/>
</dbReference>
<evidence type="ECO:0000256" key="1">
    <source>
        <dbReference type="SAM" id="MobiDB-lite"/>
    </source>
</evidence>
<dbReference type="RefSeq" id="WP_024694115.1">
    <property type="nucleotide sequence ID" value="NZ_CP159362.1"/>
</dbReference>
<name>A0AAU8LDQ7_PSESX</name>
<proteinExistence type="predicted"/>
<reference evidence="2" key="1">
    <citation type="journal article" date="2014" name="Genome Announc.">
        <title>Draft Genome Sequences of a Phylogenetically Diverse Suite of Pseudomonas syringae Strains from Multiple Source Populations.</title>
        <authorList>
            <person name="Baltrus D.A."/>
            <person name="Yourstone S."/>
            <person name="Lind A."/>
            <person name="Guilbaud C."/>
            <person name="Sands D.C."/>
            <person name="Jones C.D."/>
            <person name="Morris C.E."/>
            <person name="Dangl J.L."/>
        </authorList>
    </citation>
    <scope>NUCLEOTIDE SEQUENCE</scope>
    <source>
        <strain evidence="2">CC1417</strain>
    </source>
</reference>
<protein>
    <submittedName>
        <fullName evidence="2">Uncharacterized protein</fullName>
    </submittedName>
</protein>
<gene>
    <name evidence="2" type="ORF">N011_19800</name>
</gene>
<organism evidence="2">
    <name type="scientific">Pseudomonas syringae CC1417</name>
    <dbReference type="NCBI Taxonomy" id="1357272"/>
    <lineage>
        <taxon>Bacteria</taxon>
        <taxon>Pseudomonadati</taxon>
        <taxon>Pseudomonadota</taxon>
        <taxon>Gammaproteobacteria</taxon>
        <taxon>Pseudomonadales</taxon>
        <taxon>Pseudomonadaceae</taxon>
        <taxon>Pseudomonas</taxon>
        <taxon>Pseudomonas syringae</taxon>
    </lineage>
</organism>
<feature type="region of interest" description="Disordered" evidence="1">
    <location>
        <begin position="624"/>
        <end position="644"/>
    </location>
</feature>
<evidence type="ECO:0000313" key="2">
    <source>
        <dbReference type="EMBL" id="XCN66711.1"/>
    </source>
</evidence>
<reference evidence="2" key="2">
    <citation type="submission" date="2024-07" db="EMBL/GenBank/DDBJ databases">
        <title>A complete genome sequence for Pseudomonas syringae CC1417.</title>
        <authorList>
            <person name="Baltrus D.A."/>
        </authorList>
    </citation>
    <scope>NUCLEOTIDE SEQUENCE</scope>
    <source>
        <strain evidence="2">CC1417</strain>
    </source>
</reference>